<proteinExistence type="predicted"/>
<dbReference type="Proteomes" id="UP000830167">
    <property type="component" value="Chromosome"/>
</dbReference>
<evidence type="ECO:0000313" key="7">
    <source>
        <dbReference type="Proteomes" id="UP000830167"/>
    </source>
</evidence>
<dbReference type="CDD" id="cd05013">
    <property type="entry name" value="SIS_RpiR"/>
    <property type="match status" value="1"/>
</dbReference>
<protein>
    <submittedName>
        <fullName evidence="6">MurR/RpiR family transcriptional regulator</fullName>
    </submittedName>
</protein>
<dbReference type="PANTHER" id="PTHR30514:SF10">
    <property type="entry name" value="MURR_RPIR FAMILY TRANSCRIPTIONAL REGULATOR"/>
    <property type="match status" value="1"/>
</dbReference>
<dbReference type="InterPro" id="IPR047640">
    <property type="entry name" value="RpiR-like"/>
</dbReference>
<dbReference type="Gene3D" id="1.10.10.10">
    <property type="entry name" value="Winged helix-like DNA-binding domain superfamily/Winged helix DNA-binding domain"/>
    <property type="match status" value="1"/>
</dbReference>
<dbReference type="InterPro" id="IPR001347">
    <property type="entry name" value="SIS_dom"/>
</dbReference>
<dbReference type="Gene3D" id="3.40.50.10490">
    <property type="entry name" value="Glucose-6-phosphate isomerase like protein, domain 1"/>
    <property type="match status" value="1"/>
</dbReference>
<gene>
    <name evidence="6" type="ORF">LSG31_12620</name>
</gene>
<dbReference type="InterPro" id="IPR036388">
    <property type="entry name" value="WH-like_DNA-bd_sf"/>
</dbReference>
<dbReference type="InterPro" id="IPR046348">
    <property type="entry name" value="SIS_dom_sf"/>
</dbReference>
<dbReference type="PANTHER" id="PTHR30514">
    <property type="entry name" value="GLUCOKINASE"/>
    <property type="match status" value="1"/>
</dbReference>
<dbReference type="RefSeq" id="WP_347435467.1">
    <property type="nucleotide sequence ID" value="NZ_CP089291.1"/>
</dbReference>
<name>A0ABY4CI12_9BACL</name>
<keyword evidence="3" id="KW-0804">Transcription</keyword>
<dbReference type="EMBL" id="CP089291">
    <property type="protein sequence ID" value="UOF88788.1"/>
    <property type="molecule type" value="Genomic_DNA"/>
</dbReference>
<evidence type="ECO:0000256" key="1">
    <source>
        <dbReference type="ARBA" id="ARBA00023015"/>
    </source>
</evidence>
<dbReference type="SUPFAM" id="SSF46689">
    <property type="entry name" value="Homeodomain-like"/>
    <property type="match status" value="1"/>
</dbReference>
<keyword evidence="1" id="KW-0805">Transcription regulation</keyword>
<dbReference type="InterPro" id="IPR009057">
    <property type="entry name" value="Homeodomain-like_sf"/>
</dbReference>
<dbReference type="InterPro" id="IPR000281">
    <property type="entry name" value="HTH_RpiR"/>
</dbReference>
<organism evidence="6 7">
    <name type="scientific">Fodinisporobacter ferrooxydans</name>
    <dbReference type="NCBI Taxonomy" id="2901836"/>
    <lineage>
        <taxon>Bacteria</taxon>
        <taxon>Bacillati</taxon>
        <taxon>Bacillota</taxon>
        <taxon>Bacilli</taxon>
        <taxon>Bacillales</taxon>
        <taxon>Alicyclobacillaceae</taxon>
        <taxon>Fodinisporobacter</taxon>
    </lineage>
</organism>
<evidence type="ECO:0000313" key="6">
    <source>
        <dbReference type="EMBL" id="UOF88788.1"/>
    </source>
</evidence>
<dbReference type="PROSITE" id="PS51464">
    <property type="entry name" value="SIS"/>
    <property type="match status" value="1"/>
</dbReference>
<keyword evidence="2" id="KW-0238">DNA-binding</keyword>
<evidence type="ECO:0000256" key="3">
    <source>
        <dbReference type="ARBA" id="ARBA00023163"/>
    </source>
</evidence>
<evidence type="ECO:0000259" key="5">
    <source>
        <dbReference type="PROSITE" id="PS51464"/>
    </source>
</evidence>
<dbReference type="SUPFAM" id="SSF53697">
    <property type="entry name" value="SIS domain"/>
    <property type="match status" value="1"/>
</dbReference>
<feature type="domain" description="HTH rpiR-type" evidence="4">
    <location>
        <begin position="11"/>
        <end position="87"/>
    </location>
</feature>
<accession>A0ABY4CI12</accession>
<evidence type="ECO:0000256" key="2">
    <source>
        <dbReference type="ARBA" id="ARBA00023125"/>
    </source>
</evidence>
<reference evidence="6" key="1">
    <citation type="submission" date="2021-12" db="EMBL/GenBank/DDBJ databases">
        <title>Alicyclobacillaceae gen. nov., sp. nov., isolated from chalcocite enrichment system.</title>
        <authorList>
            <person name="Jiang Z."/>
        </authorList>
    </citation>
    <scope>NUCLEOTIDE SEQUENCE</scope>
    <source>
        <strain evidence="6">MYW30-H2</strain>
    </source>
</reference>
<dbReference type="PROSITE" id="PS51071">
    <property type="entry name" value="HTH_RPIR"/>
    <property type="match status" value="1"/>
</dbReference>
<keyword evidence="7" id="KW-1185">Reference proteome</keyword>
<feature type="domain" description="SIS" evidence="5">
    <location>
        <begin position="131"/>
        <end position="271"/>
    </location>
</feature>
<dbReference type="InterPro" id="IPR035472">
    <property type="entry name" value="RpiR-like_SIS"/>
</dbReference>
<dbReference type="Pfam" id="PF01418">
    <property type="entry name" value="HTH_6"/>
    <property type="match status" value="1"/>
</dbReference>
<evidence type="ECO:0000259" key="4">
    <source>
        <dbReference type="PROSITE" id="PS51071"/>
    </source>
</evidence>
<dbReference type="Pfam" id="PF01380">
    <property type="entry name" value="SIS"/>
    <property type="match status" value="1"/>
</dbReference>
<sequence length="289" mass="31799">MKTRGEEFAQQGCLARIRYLYEHFTSTELKVAAYILEQPKDIIHLSITQLAELTECAEATIFRFCKRLGYEGYQALKISLAADLVTPLEGIHQEIDSNDSMAVIAKKIFTANAETLQDTLGVLDERELKKAVLMLAQASRVEFYGCGGSGPIAEDAYHKFVRTGIPCIALTDSHLQIVSAGILQSNCVAVGISHSGSNKDMIDVLEAAKQSGAATIAITDFAKSPLTKVSDIVLYTSSKESMFRTESMSSRLAQISILDTLYVGVSLTKKEEMFDNLSKVRNLIAHKRY</sequence>